<organism evidence="3 4">
    <name type="scientific">Recurvomyces mirabilis</name>
    <dbReference type="NCBI Taxonomy" id="574656"/>
    <lineage>
        <taxon>Eukaryota</taxon>
        <taxon>Fungi</taxon>
        <taxon>Dikarya</taxon>
        <taxon>Ascomycota</taxon>
        <taxon>Pezizomycotina</taxon>
        <taxon>Dothideomycetes</taxon>
        <taxon>Dothideomycetidae</taxon>
        <taxon>Mycosphaerellales</taxon>
        <taxon>Teratosphaeriaceae</taxon>
        <taxon>Recurvomyces</taxon>
    </lineage>
</organism>
<feature type="region of interest" description="Disordered" evidence="1">
    <location>
        <begin position="1"/>
        <end position="68"/>
    </location>
</feature>
<protein>
    <recommendedName>
        <fullName evidence="2">AB hydrolase-1 domain-containing protein</fullName>
    </recommendedName>
</protein>
<reference evidence="3" key="1">
    <citation type="submission" date="2023-07" db="EMBL/GenBank/DDBJ databases">
        <title>Black Yeasts Isolated from many extreme environments.</title>
        <authorList>
            <person name="Coleine C."/>
            <person name="Stajich J.E."/>
            <person name="Selbmann L."/>
        </authorList>
    </citation>
    <scope>NUCLEOTIDE SEQUENCE</scope>
    <source>
        <strain evidence="3">CCFEE 5485</strain>
    </source>
</reference>
<dbReference type="PANTHER" id="PTHR47842">
    <property type="entry name" value="EXPRESSED PROTEIN"/>
    <property type="match status" value="1"/>
</dbReference>
<dbReference type="Pfam" id="PF12697">
    <property type="entry name" value="Abhydrolase_6"/>
    <property type="match status" value="1"/>
</dbReference>
<name>A0AAE0WMU3_9PEZI</name>
<gene>
    <name evidence="3" type="ORF">LTR78_005368</name>
</gene>
<feature type="region of interest" description="Disordered" evidence="1">
    <location>
        <begin position="346"/>
        <end position="656"/>
    </location>
</feature>
<proteinExistence type="predicted"/>
<feature type="compositionally biased region" description="Basic and acidic residues" evidence="1">
    <location>
        <begin position="492"/>
        <end position="566"/>
    </location>
</feature>
<feature type="compositionally biased region" description="Polar residues" evidence="1">
    <location>
        <begin position="435"/>
        <end position="447"/>
    </location>
</feature>
<feature type="compositionally biased region" description="Polar residues" evidence="1">
    <location>
        <begin position="35"/>
        <end position="45"/>
    </location>
</feature>
<evidence type="ECO:0000313" key="3">
    <source>
        <dbReference type="EMBL" id="KAK3674646.1"/>
    </source>
</evidence>
<dbReference type="PANTHER" id="PTHR47842:SF3">
    <property type="entry name" value="DUF676 DOMAIN-CONTAINING PROTEIN"/>
    <property type="match status" value="1"/>
</dbReference>
<dbReference type="InterPro" id="IPR029058">
    <property type="entry name" value="AB_hydrolase_fold"/>
</dbReference>
<evidence type="ECO:0000256" key="1">
    <source>
        <dbReference type="SAM" id="MobiDB-lite"/>
    </source>
</evidence>
<sequence>MVEKSLSGKKGPPPLPSRQNNTQIAPYSDAPPNYDSVTASGNTASGPWRARDNRTTSTESLVPSESDQQNDRRKLLLVYIHGFMGNEMSFRSFPAHVHHLLTALVTETHVVHTKIYPRYRSKRSITYARDDFSRWLEPHEDHATDVVLLGHSMGGLLSAEVAIMPSQPRASTPLMHRILGTINFDVPFLGMHLGIVRSGLASIFMPSEETHEDKYSPALSPVESNSAGALSPLSGRSDTFWDPDKPDPNFNPKFNNDVVLPVRKGWSSAWHFVSKHSNDIGAATKQLVSSHMEFGGAMADFGELKARYGKVRALEETNDDVRASIAGDRGVPARVRFVNYWTASTGKPKKVKPPAVDPGTEEAVEEIVRDPTAQPESEDVFHQHEEDPIDEAREGDLYTSEEEHAEESGDLAQLDPEPHEASEEEDWDDAAESLTIGNSRESEQATAPATPVAESLEGISRTTTMSTQQSLPPIPDLPPAPTSLDTSYIQDPDTKKLVEKEHNRATKAYEKAVKDREKVIKDRTKLETKQKQKAEKEVEKAKKDAAKAEQKLTTEQKKGREKIAKLEKKKLTKDLTQSESEGLRLAKEKERMDAEGRRMRGEPEPGIYVDGLHDDEGERLPSEDEDRGRAKEKNKENEKEKAAKPPKDRKFCNLPPRDSNGELDPCWVRVFMENVDEVGAHCGLFFVDERYERLVGDVAERIGGWVRDAEGERIAKLDRA</sequence>
<feature type="compositionally biased region" description="Pro residues" evidence="1">
    <location>
        <begin position="472"/>
        <end position="481"/>
    </location>
</feature>
<dbReference type="SUPFAM" id="SSF53474">
    <property type="entry name" value="alpha/beta-Hydrolases"/>
    <property type="match status" value="1"/>
</dbReference>
<feature type="compositionally biased region" description="Basic and acidic residues" evidence="1">
    <location>
        <begin position="611"/>
        <end position="651"/>
    </location>
</feature>
<feature type="compositionally biased region" description="Basic and acidic residues" evidence="1">
    <location>
        <begin position="581"/>
        <end position="603"/>
    </location>
</feature>
<dbReference type="EMBL" id="JAUTXT010000018">
    <property type="protein sequence ID" value="KAK3674646.1"/>
    <property type="molecule type" value="Genomic_DNA"/>
</dbReference>
<dbReference type="InterPro" id="IPR000073">
    <property type="entry name" value="AB_hydrolase_1"/>
</dbReference>
<feature type="region of interest" description="Disordered" evidence="1">
    <location>
        <begin position="214"/>
        <end position="248"/>
    </location>
</feature>
<feature type="compositionally biased region" description="Acidic residues" evidence="1">
    <location>
        <begin position="399"/>
        <end position="409"/>
    </location>
</feature>
<evidence type="ECO:0000259" key="2">
    <source>
        <dbReference type="Pfam" id="PF12697"/>
    </source>
</evidence>
<accession>A0AAE0WMU3</accession>
<feature type="compositionally biased region" description="Polar residues" evidence="1">
    <location>
        <begin position="55"/>
        <end position="67"/>
    </location>
</feature>
<dbReference type="AlphaFoldDB" id="A0AAE0WMU3"/>
<keyword evidence="4" id="KW-1185">Reference proteome</keyword>
<dbReference type="Proteomes" id="UP001274830">
    <property type="component" value="Unassembled WGS sequence"/>
</dbReference>
<feature type="domain" description="AB hydrolase-1" evidence="2">
    <location>
        <begin position="77"/>
        <end position="180"/>
    </location>
</feature>
<dbReference type="Gene3D" id="3.40.50.1820">
    <property type="entry name" value="alpha/beta hydrolase"/>
    <property type="match status" value="1"/>
</dbReference>
<feature type="compositionally biased region" description="Polar residues" evidence="1">
    <location>
        <begin position="460"/>
        <end position="471"/>
    </location>
</feature>
<feature type="compositionally biased region" description="Basic and acidic residues" evidence="1">
    <location>
        <begin position="379"/>
        <end position="396"/>
    </location>
</feature>
<feature type="compositionally biased region" description="Acidic residues" evidence="1">
    <location>
        <begin position="422"/>
        <end position="431"/>
    </location>
</feature>
<comment type="caution">
    <text evidence="3">The sequence shown here is derived from an EMBL/GenBank/DDBJ whole genome shotgun (WGS) entry which is preliminary data.</text>
</comment>
<evidence type="ECO:0000313" key="4">
    <source>
        <dbReference type="Proteomes" id="UP001274830"/>
    </source>
</evidence>